<dbReference type="Proteomes" id="UP000233398">
    <property type="component" value="Unassembled WGS sequence"/>
</dbReference>
<dbReference type="RefSeq" id="WP_101071209.1">
    <property type="nucleotide sequence ID" value="NZ_PISP01000001.1"/>
</dbReference>
<feature type="domain" description="Glycosyl transferase family 1" evidence="1">
    <location>
        <begin position="192"/>
        <end position="351"/>
    </location>
</feature>
<dbReference type="PANTHER" id="PTHR45947:SF3">
    <property type="entry name" value="SULFOQUINOVOSYL TRANSFERASE SQD2"/>
    <property type="match status" value="1"/>
</dbReference>
<reference evidence="3 4" key="1">
    <citation type="submission" date="2017-11" db="EMBL/GenBank/DDBJ databases">
        <title>Rhodohalobacter 15182 sp. nov., isolated from a salt lake.</title>
        <authorList>
            <person name="Han S."/>
        </authorList>
    </citation>
    <scope>NUCLEOTIDE SEQUENCE [LARGE SCALE GENOMIC DNA]</scope>
    <source>
        <strain evidence="3 4">15182</strain>
    </source>
</reference>
<feature type="domain" description="Glycosyltransferase subfamily 4-like N-terminal" evidence="2">
    <location>
        <begin position="18"/>
        <end position="183"/>
    </location>
</feature>
<dbReference type="Pfam" id="PF13439">
    <property type="entry name" value="Glyco_transf_4"/>
    <property type="match status" value="1"/>
</dbReference>
<dbReference type="InterPro" id="IPR050194">
    <property type="entry name" value="Glycosyltransferase_grp1"/>
</dbReference>
<keyword evidence="3" id="KW-0808">Transferase</keyword>
<dbReference type="Pfam" id="PF00534">
    <property type="entry name" value="Glycos_transf_1"/>
    <property type="match status" value="1"/>
</dbReference>
<proteinExistence type="predicted"/>
<sequence length="377" mass="43002">MSRFKVALFTGNYNHIRDGVSLTLNRMVKFMLENDIEFRIFGPTIDQPALEHEGTFVSVPSVSLPGRPEYRVSTSLSSEAKRHLHEFDPDLVHIATPDLLGYKALRWAMDFDKPVVSSYHTHFTSYLKYYKLSFLEPLLWKYLNWFYGHCEQLYVPTPSMAEWLEEMGVVADLKIWSRGIDTDHFNPENRSDDWRKKHGFKPDDVVVSFVSRLVWEKNLKLYADVVKRLQEKYKNLKAMIVGDGPAGDELKQILPNAVYTGFLTGDELSKAYANSDIFFFPSDTETFGNVTLEAMASGLPCVVADAVGSKSLVDHGGNGYLAPVEKSDLFYSYIEKLVLNPDLRQKMANASLQKAGNYSWQNINGKLLSYYEQVLDL</sequence>
<dbReference type="PANTHER" id="PTHR45947">
    <property type="entry name" value="SULFOQUINOVOSYL TRANSFERASE SQD2"/>
    <property type="match status" value="1"/>
</dbReference>
<organism evidence="3 4">
    <name type="scientific">Rhodohalobacter barkolensis</name>
    <dbReference type="NCBI Taxonomy" id="2053187"/>
    <lineage>
        <taxon>Bacteria</taxon>
        <taxon>Pseudomonadati</taxon>
        <taxon>Balneolota</taxon>
        <taxon>Balneolia</taxon>
        <taxon>Balneolales</taxon>
        <taxon>Balneolaceae</taxon>
        <taxon>Rhodohalobacter</taxon>
    </lineage>
</organism>
<dbReference type="EMBL" id="PISP01000001">
    <property type="protein sequence ID" value="PKD43966.1"/>
    <property type="molecule type" value="Genomic_DNA"/>
</dbReference>
<evidence type="ECO:0000259" key="1">
    <source>
        <dbReference type="Pfam" id="PF00534"/>
    </source>
</evidence>
<name>A0A2N0VIF4_9BACT</name>
<comment type="caution">
    <text evidence="3">The sequence shown here is derived from an EMBL/GenBank/DDBJ whole genome shotgun (WGS) entry which is preliminary data.</text>
</comment>
<dbReference type="AlphaFoldDB" id="A0A2N0VIF4"/>
<dbReference type="Gene3D" id="3.40.50.2000">
    <property type="entry name" value="Glycogen Phosphorylase B"/>
    <property type="match status" value="2"/>
</dbReference>
<dbReference type="CDD" id="cd03814">
    <property type="entry name" value="GT4-like"/>
    <property type="match status" value="1"/>
</dbReference>
<dbReference type="SUPFAM" id="SSF53756">
    <property type="entry name" value="UDP-Glycosyltransferase/glycogen phosphorylase"/>
    <property type="match status" value="1"/>
</dbReference>
<gene>
    <name evidence="3" type="ORF">CWD77_00340</name>
</gene>
<evidence type="ECO:0000259" key="2">
    <source>
        <dbReference type="Pfam" id="PF13439"/>
    </source>
</evidence>
<dbReference type="InterPro" id="IPR028098">
    <property type="entry name" value="Glyco_trans_4-like_N"/>
</dbReference>
<evidence type="ECO:0000313" key="4">
    <source>
        <dbReference type="Proteomes" id="UP000233398"/>
    </source>
</evidence>
<protein>
    <submittedName>
        <fullName evidence="3">Glycosyltransferase family 1 protein</fullName>
    </submittedName>
</protein>
<keyword evidence="4" id="KW-1185">Reference proteome</keyword>
<dbReference type="GO" id="GO:0016757">
    <property type="term" value="F:glycosyltransferase activity"/>
    <property type="evidence" value="ECO:0007669"/>
    <property type="project" value="InterPro"/>
</dbReference>
<accession>A0A2N0VIF4</accession>
<dbReference type="InterPro" id="IPR001296">
    <property type="entry name" value="Glyco_trans_1"/>
</dbReference>
<evidence type="ECO:0000313" key="3">
    <source>
        <dbReference type="EMBL" id="PKD43966.1"/>
    </source>
</evidence>
<dbReference type="OrthoDB" id="596635at2"/>